<dbReference type="InterPro" id="IPR044666">
    <property type="entry name" value="Cyclophilin_A-like"/>
</dbReference>
<evidence type="ECO:0000256" key="1">
    <source>
        <dbReference type="ARBA" id="ARBA00002388"/>
    </source>
</evidence>
<name>A0A0P9ELV9_9BACL</name>
<gene>
    <name evidence="4" type="ORF">AN477_08140</name>
</gene>
<reference evidence="4 5" key="1">
    <citation type="submission" date="2015-09" db="EMBL/GenBank/DDBJ databases">
        <title>Draft genome sequence of Alicyclobacillus ferrooxydans DSM 22381.</title>
        <authorList>
            <person name="Hemp J."/>
        </authorList>
    </citation>
    <scope>NUCLEOTIDE SEQUENCE [LARGE SCALE GENOMIC DNA]</scope>
    <source>
        <strain evidence="4 5">TC-34</strain>
    </source>
</reference>
<accession>A0A0P9ELV9</accession>
<organism evidence="4 5">
    <name type="scientific">Alicyclobacillus ferrooxydans</name>
    <dbReference type="NCBI Taxonomy" id="471514"/>
    <lineage>
        <taxon>Bacteria</taxon>
        <taxon>Bacillati</taxon>
        <taxon>Bacillota</taxon>
        <taxon>Bacilli</taxon>
        <taxon>Bacillales</taxon>
        <taxon>Alicyclobacillaceae</taxon>
        <taxon>Alicyclobacillus</taxon>
    </lineage>
</organism>
<dbReference type="SUPFAM" id="SSF50891">
    <property type="entry name" value="Cyclophilin-like"/>
    <property type="match status" value="1"/>
</dbReference>
<dbReference type="OrthoDB" id="9807797at2"/>
<proteinExistence type="inferred from homology"/>
<dbReference type="Gene3D" id="2.40.100.10">
    <property type="entry name" value="Cyclophilin-like"/>
    <property type="match status" value="1"/>
</dbReference>
<protein>
    <recommendedName>
        <fullName evidence="2">Peptidyl-prolyl cis-trans isomerase</fullName>
        <shortName evidence="2">PPIase</shortName>
        <ecNumber evidence="2">5.2.1.8</ecNumber>
    </recommendedName>
</protein>
<dbReference type="Proteomes" id="UP000050482">
    <property type="component" value="Unassembled WGS sequence"/>
</dbReference>
<dbReference type="AlphaFoldDB" id="A0A0P9ELV9"/>
<feature type="domain" description="PPIase cyclophilin-type" evidence="3">
    <location>
        <begin position="18"/>
        <end position="165"/>
    </location>
</feature>
<comment type="caution">
    <text evidence="4">The sequence shown here is derived from an EMBL/GenBank/DDBJ whole genome shotgun (WGS) entry which is preliminary data.</text>
</comment>
<evidence type="ECO:0000259" key="3">
    <source>
        <dbReference type="PROSITE" id="PS50072"/>
    </source>
</evidence>
<comment type="function">
    <text evidence="1 2">PPIases accelerate the folding of proteins. It catalyzes the cis-trans isomerization of proline imidic peptide bonds in oligopeptides.</text>
</comment>
<evidence type="ECO:0000256" key="2">
    <source>
        <dbReference type="RuleBase" id="RU363019"/>
    </source>
</evidence>
<keyword evidence="5" id="KW-1185">Reference proteome</keyword>
<dbReference type="STRING" id="471514.AN477_08140"/>
<dbReference type="EMBL" id="LJCO01000038">
    <property type="protein sequence ID" value="KPV44292.1"/>
    <property type="molecule type" value="Genomic_DNA"/>
</dbReference>
<evidence type="ECO:0000313" key="4">
    <source>
        <dbReference type="EMBL" id="KPV44292.1"/>
    </source>
</evidence>
<dbReference type="PANTHER" id="PTHR45625:SF16">
    <property type="entry name" value="PEPTIDYL-PROLYL CIS-TRANS ISOMERASE"/>
    <property type="match status" value="1"/>
</dbReference>
<dbReference type="PRINTS" id="PR00153">
    <property type="entry name" value="CSAPPISMRASE"/>
</dbReference>
<evidence type="ECO:0000313" key="5">
    <source>
        <dbReference type="Proteomes" id="UP000050482"/>
    </source>
</evidence>
<dbReference type="Pfam" id="PF00160">
    <property type="entry name" value="Pro_isomerase"/>
    <property type="match status" value="1"/>
</dbReference>
<keyword evidence="2 4" id="KW-0413">Isomerase</keyword>
<comment type="similarity">
    <text evidence="2">Belongs to the cyclophilin-type PPIase family.</text>
</comment>
<dbReference type="EC" id="5.2.1.8" evidence="2"/>
<dbReference type="CDD" id="cd00317">
    <property type="entry name" value="cyclophilin"/>
    <property type="match status" value="1"/>
</dbReference>
<comment type="catalytic activity">
    <reaction evidence="2">
        <text>[protein]-peptidylproline (omega=180) = [protein]-peptidylproline (omega=0)</text>
        <dbReference type="Rhea" id="RHEA:16237"/>
        <dbReference type="Rhea" id="RHEA-COMP:10747"/>
        <dbReference type="Rhea" id="RHEA-COMP:10748"/>
        <dbReference type="ChEBI" id="CHEBI:83833"/>
        <dbReference type="ChEBI" id="CHEBI:83834"/>
        <dbReference type="EC" id="5.2.1.8"/>
    </reaction>
</comment>
<dbReference type="PATRIC" id="fig|471514.4.peg.1927"/>
<dbReference type="InterPro" id="IPR029000">
    <property type="entry name" value="Cyclophilin-like_dom_sf"/>
</dbReference>
<sequence length="170" mass="18291">MTLQPNKKYEAVIDTTNGPFTVELLAKEAPKTVNNFVVLARDGYFDGIVFHRIIESFMIQTGDPTGTGMGGPGYRFADELPPALSYEPGVVAMANAGPNTNGSQFFICTGEQSTFLNNSPNYTVFGKVTSGMDTVKKIAATPVGRSPMGEQSKPLTEVKMNKVEIVESEA</sequence>
<dbReference type="GO" id="GO:0003755">
    <property type="term" value="F:peptidyl-prolyl cis-trans isomerase activity"/>
    <property type="evidence" value="ECO:0007669"/>
    <property type="project" value="UniProtKB-UniRule"/>
</dbReference>
<dbReference type="PANTHER" id="PTHR45625">
    <property type="entry name" value="PEPTIDYL-PROLYL CIS-TRANS ISOMERASE-RELATED"/>
    <property type="match status" value="1"/>
</dbReference>
<dbReference type="InterPro" id="IPR002130">
    <property type="entry name" value="Cyclophilin-type_PPIase_dom"/>
</dbReference>
<dbReference type="PROSITE" id="PS50072">
    <property type="entry name" value="CSA_PPIASE_2"/>
    <property type="match status" value="1"/>
</dbReference>
<keyword evidence="2" id="KW-0697">Rotamase</keyword>